<organism evidence="1 2">
    <name type="scientific">Caballeronia choica</name>
    <dbReference type="NCBI Taxonomy" id="326476"/>
    <lineage>
        <taxon>Bacteria</taxon>
        <taxon>Pseudomonadati</taxon>
        <taxon>Pseudomonadota</taxon>
        <taxon>Betaproteobacteria</taxon>
        <taxon>Burkholderiales</taxon>
        <taxon>Burkholderiaceae</taxon>
        <taxon>Caballeronia</taxon>
    </lineage>
</organism>
<dbReference type="Proteomes" id="UP000054770">
    <property type="component" value="Unassembled WGS sequence"/>
</dbReference>
<proteinExistence type="predicted"/>
<sequence length="138" mass="15247">MNQTANSVDFIESGSPFGAPATRERLLRYTDSAMVVGAADERFDSRQPVPAGLWRPGAAVSASLPHLVIASQRVAFSICYEDFLWWPHWRLLTDRPDVLVGMSNGWFSAELDLAHIQQQSVQSIAQLAGVPLLRAVNR</sequence>
<reference evidence="1" key="1">
    <citation type="submission" date="2016-01" db="EMBL/GenBank/DDBJ databases">
        <authorList>
            <person name="Peeters C."/>
        </authorList>
    </citation>
    <scope>NUCLEOTIDE SEQUENCE [LARGE SCALE GENOMIC DNA]</scope>
    <source>
        <strain evidence="1">LMG 22940</strain>
    </source>
</reference>
<name>A0A158KRZ8_9BURK</name>
<dbReference type="RefSeq" id="WP_200828880.1">
    <property type="nucleotide sequence ID" value="NZ_FCON02000139.1"/>
</dbReference>
<evidence type="ECO:0008006" key="3">
    <source>
        <dbReference type="Google" id="ProtNLM"/>
    </source>
</evidence>
<protein>
    <recommendedName>
        <fullName evidence="3">CN hydrolase domain-containing protein</fullName>
    </recommendedName>
</protein>
<keyword evidence="2" id="KW-1185">Reference proteome</keyword>
<dbReference type="AlphaFoldDB" id="A0A158KRZ8"/>
<gene>
    <name evidence="1" type="ORF">AWB68_06943</name>
</gene>
<dbReference type="EMBL" id="FCON02000139">
    <property type="protein sequence ID" value="SAL83519.1"/>
    <property type="molecule type" value="Genomic_DNA"/>
</dbReference>
<accession>A0A158KRZ8</accession>
<evidence type="ECO:0000313" key="2">
    <source>
        <dbReference type="Proteomes" id="UP000054770"/>
    </source>
</evidence>
<evidence type="ECO:0000313" key="1">
    <source>
        <dbReference type="EMBL" id="SAL83519.1"/>
    </source>
</evidence>
<comment type="caution">
    <text evidence="1">The sequence shown here is derived from an EMBL/GenBank/DDBJ whole genome shotgun (WGS) entry which is preliminary data.</text>
</comment>